<evidence type="ECO:0000313" key="5">
    <source>
        <dbReference type="Proteomes" id="UP000792457"/>
    </source>
</evidence>
<dbReference type="PANTHER" id="PTHR10338">
    <property type="entry name" value="INTER-ALPHA-TRYPSIN INHIBITOR HEAVY CHAIN FAMILY MEMBER"/>
    <property type="match status" value="1"/>
</dbReference>
<dbReference type="SUPFAM" id="SSF53300">
    <property type="entry name" value="vWA-like"/>
    <property type="match status" value="1"/>
</dbReference>
<organism evidence="4 5">
    <name type="scientific">Ladona fulva</name>
    <name type="common">Scarce chaser dragonfly</name>
    <name type="synonym">Libellula fulva</name>
    <dbReference type="NCBI Taxonomy" id="123851"/>
    <lineage>
        <taxon>Eukaryota</taxon>
        <taxon>Metazoa</taxon>
        <taxon>Ecdysozoa</taxon>
        <taxon>Arthropoda</taxon>
        <taxon>Hexapoda</taxon>
        <taxon>Insecta</taxon>
        <taxon>Pterygota</taxon>
        <taxon>Palaeoptera</taxon>
        <taxon>Odonata</taxon>
        <taxon>Epiprocta</taxon>
        <taxon>Anisoptera</taxon>
        <taxon>Libelluloidea</taxon>
        <taxon>Libellulidae</taxon>
        <taxon>Ladona</taxon>
    </lineage>
</organism>
<dbReference type="InterPro" id="IPR013694">
    <property type="entry name" value="VIT"/>
</dbReference>
<evidence type="ECO:0000259" key="2">
    <source>
        <dbReference type="PROSITE" id="PS50234"/>
    </source>
</evidence>
<feature type="compositionally biased region" description="Low complexity" evidence="1">
    <location>
        <begin position="628"/>
        <end position="640"/>
    </location>
</feature>
<dbReference type="GO" id="GO:0032991">
    <property type="term" value="C:protein-containing complex"/>
    <property type="evidence" value="ECO:0007669"/>
    <property type="project" value="UniProtKB-ARBA"/>
</dbReference>
<dbReference type="Proteomes" id="UP000792457">
    <property type="component" value="Unassembled WGS sequence"/>
</dbReference>
<protein>
    <recommendedName>
        <fullName evidence="6">Inter-alpha-trypsin inhibitor heavy chain H4</fullName>
    </recommendedName>
</protein>
<feature type="compositionally biased region" description="Polar residues" evidence="1">
    <location>
        <begin position="792"/>
        <end position="804"/>
    </location>
</feature>
<feature type="compositionally biased region" description="Acidic residues" evidence="1">
    <location>
        <begin position="85"/>
        <end position="94"/>
    </location>
</feature>
<accession>A0A8K0JYV9</accession>
<reference evidence="4" key="1">
    <citation type="submission" date="2013-04" db="EMBL/GenBank/DDBJ databases">
        <authorList>
            <person name="Qu J."/>
            <person name="Murali S.C."/>
            <person name="Bandaranaike D."/>
            <person name="Bellair M."/>
            <person name="Blankenburg K."/>
            <person name="Chao H."/>
            <person name="Dinh H."/>
            <person name="Doddapaneni H."/>
            <person name="Downs B."/>
            <person name="Dugan-Rocha S."/>
            <person name="Elkadiri S."/>
            <person name="Gnanaolivu R.D."/>
            <person name="Hernandez B."/>
            <person name="Javaid M."/>
            <person name="Jayaseelan J.C."/>
            <person name="Lee S."/>
            <person name="Li M."/>
            <person name="Ming W."/>
            <person name="Munidasa M."/>
            <person name="Muniz J."/>
            <person name="Nguyen L."/>
            <person name="Ongeri F."/>
            <person name="Osuji N."/>
            <person name="Pu L.-L."/>
            <person name="Puazo M."/>
            <person name="Qu C."/>
            <person name="Quiroz J."/>
            <person name="Raj R."/>
            <person name="Weissenberger G."/>
            <person name="Xin Y."/>
            <person name="Zou X."/>
            <person name="Han Y."/>
            <person name="Richards S."/>
            <person name="Worley K."/>
            <person name="Muzny D."/>
            <person name="Gibbs R."/>
        </authorList>
    </citation>
    <scope>NUCLEOTIDE SEQUENCE</scope>
    <source>
        <strain evidence="4">Sampled in the wild</strain>
    </source>
</reference>
<evidence type="ECO:0000259" key="3">
    <source>
        <dbReference type="PROSITE" id="PS51468"/>
    </source>
</evidence>
<feature type="region of interest" description="Disordered" evidence="1">
    <location>
        <begin position="778"/>
        <end position="804"/>
    </location>
</feature>
<dbReference type="SMART" id="SM00327">
    <property type="entry name" value="VWA"/>
    <property type="match status" value="1"/>
</dbReference>
<feature type="region of interest" description="Disordered" evidence="1">
    <location>
        <begin position="84"/>
        <end position="108"/>
    </location>
</feature>
<dbReference type="SMART" id="SM00609">
    <property type="entry name" value="VIT"/>
    <property type="match status" value="1"/>
</dbReference>
<dbReference type="AlphaFoldDB" id="A0A8K0JYV9"/>
<feature type="domain" description="VWFA" evidence="2">
    <location>
        <begin position="367"/>
        <end position="570"/>
    </location>
</feature>
<dbReference type="PROSITE" id="PS51468">
    <property type="entry name" value="VIT"/>
    <property type="match status" value="1"/>
</dbReference>
<evidence type="ECO:0000313" key="4">
    <source>
        <dbReference type="EMBL" id="KAG8225182.1"/>
    </source>
</evidence>
<dbReference type="EMBL" id="KZ308228">
    <property type="protein sequence ID" value="KAG8225182.1"/>
    <property type="molecule type" value="Genomic_DNA"/>
</dbReference>
<proteinExistence type="predicted"/>
<keyword evidence="5" id="KW-1185">Reference proteome</keyword>
<dbReference type="OrthoDB" id="299997at2759"/>
<gene>
    <name evidence="4" type="ORF">J437_LFUL001309</name>
</gene>
<sequence length="970" mass="106169">MTRDSPPPLMKARHPPAHEPFADTSSRGHPQELSSEAMDKLLVALVIFTAVATSALPTETPEPATEGTTLPSTTDEVTLAAVVSPDEEPDDLTDVPEASSPDSSGPEVYSLHVKSDIKYRYATTLVTSRVVNRGSKAAEASFQFVLPENAFVSGFLIEVKGKVYKAYVKEKEEANKEYQEAVAHGQTAAQVAVSARDSNLFAVSVNLEPRSKMTFNLTYEELLTRRLGLYDHMIHLVTSDKVIHDMKVEVSIEENQNITTVKVPEPTTENEVGDAVADGLVVVSRPSPTSALIVYAPSKEQQKKLLSKKNKDNTLTPFSEEENNTQRLRVQYDVDHHSASGDLLLRDGYFVHFFAPTEEPSKKLHKHVIFVLDTSGSMWGRKIQQLQEAMLLILDSLNEDGDYFSLVQFSDSVKVWTPLNRENEQSQGIHLVTSQNIDKAKKYIKSMEALGGTNINLALRSGLQIAALGLSGEPFRRTLEQKYGGHLPQPLVIFLTDGEPTTGETRLSKILAATRAMNSEARAPIFSLAFGNDADFRFVKKLSLQNHGFARRIYEAADATLQLESFFQEVSSPLLNNVTFSYVNPKVDQSSLTESSFHTYFAGTEVVIAGRVNDLSITPDELGGVVSSSSSSASMSVSSESEGEPAAVTNTNSPTPSFLPPVDSSVIKGTPVLIDDIIIPKFPPPRTPEPEIRKPEKGSLERLWAFLTIRQLLDQNLAMEEERDPWEPTTTPAPIESIINSSILKPPTPSLTPKQKALKLALQYGFVTPLTSLVVVKPPEKGSESSKPSDSTLTDSMSGKENSVTDVKNKIVPVLSIASGRPRPGLAFAMAGPPAFPGMPQLQSPIAASGFIGRPGVPGAPGGHGGHYFPTSTTSFRPLYTQSESFDQEAEEESHVDGRVPLTLANIQWYPDLISAQNELNITQDGDNGTLYAVDTNQVWQRFRESLNVHDIINEVERKISFCDVKSLTR</sequence>
<evidence type="ECO:0000256" key="1">
    <source>
        <dbReference type="SAM" id="MobiDB-lite"/>
    </source>
</evidence>
<evidence type="ECO:0008006" key="6">
    <source>
        <dbReference type="Google" id="ProtNLM"/>
    </source>
</evidence>
<dbReference type="Gene3D" id="3.40.50.410">
    <property type="entry name" value="von Willebrand factor, type A domain"/>
    <property type="match status" value="1"/>
</dbReference>
<feature type="region of interest" description="Disordered" evidence="1">
    <location>
        <begin position="1"/>
        <end position="35"/>
    </location>
</feature>
<dbReference type="InterPro" id="IPR002035">
    <property type="entry name" value="VWF_A"/>
</dbReference>
<reference evidence="4" key="2">
    <citation type="submission" date="2017-10" db="EMBL/GenBank/DDBJ databases">
        <title>Ladona fulva Genome sequencing and assembly.</title>
        <authorList>
            <person name="Murali S."/>
            <person name="Richards S."/>
            <person name="Bandaranaike D."/>
            <person name="Bellair M."/>
            <person name="Blankenburg K."/>
            <person name="Chao H."/>
            <person name="Dinh H."/>
            <person name="Doddapaneni H."/>
            <person name="Dugan-Rocha S."/>
            <person name="Elkadiri S."/>
            <person name="Gnanaolivu R."/>
            <person name="Hernandez B."/>
            <person name="Skinner E."/>
            <person name="Javaid M."/>
            <person name="Lee S."/>
            <person name="Li M."/>
            <person name="Ming W."/>
            <person name="Munidasa M."/>
            <person name="Muniz J."/>
            <person name="Nguyen L."/>
            <person name="Hughes D."/>
            <person name="Osuji N."/>
            <person name="Pu L.-L."/>
            <person name="Puazo M."/>
            <person name="Qu C."/>
            <person name="Quiroz J."/>
            <person name="Raj R."/>
            <person name="Weissenberger G."/>
            <person name="Xin Y."/>
            <person name="Zou X."/>
            <person name="Han Y."/>
            <person name="Worley K."/>
            <person name="Muzny D."/>
            <person name="Gibbs R."/>
        </authorList>
    </citation>
    <scope>NUCLEOTIDE SEQUENCE</scope>
    <source>
        <strain evidence="4">Sampled in the wild</strain>
    </source>
</reference>
<comment type="caution">
    <text evidence="4">The sequence shown here is derived from an EMBL/GenBank/DDBJ whole genome shotgun (WGS) entry which is preliminary data.</text>
</comment>
<feature type="domain" description="VIT" evidence="3">
    <location>
        <begin position="92"/>
        <end position="221"/>
    </location>
</feature>
<dbReference type="Pfam" id="PF00092">
    <property type="entry name" value="VWA"/>
    <property type="match status" value="1"/>
</dbReference>
<dbReference type="InterPro" id="IPR050934">
    <property type="entry name" value="ITIH"/>
</dbReference>
<dbReference type="PROSITE" id="PS50234">
    <property type="entry name" value="VWFA"/>
    <property type="match status" value="1"/>
</dbReference>
<dbReference type="PANTHER" id="PTHR10338:SF108">
    <property type="entry name" value="INTER-ALPHA-TRYPSIN INHIBITOR HEAVY CHAIN H4-LIKE PROTEIN"/>
    <property type="match status" value="1"/>
</dbReference>
<dbReference type="Pfam" id="PF08487">
    <property type="entry name" value="VIT"/>
    <property type="match status" value="1"/>
</dbReference>
<feature type="compositionally biased region" description="Polar residues" evidence="1">
    <location>
        <begin position="23"/>
        <end position="34"/>
    </location>
</feature>
<dbReference type="InterPro" id="IPR036465">
    <property type="entry name" value="vWFA_dom_sf"/>
</dbReference>
<feature type="region of interest" description="Disordered" evidence="1">
    <location>
        <begin position="628"/>
        <end position="662"/>
    </location>
</feature>
<name>A0A8K0JYV9_LADFU</name>